<dbReference type="EMBL" id="LAZR01033068">
    <property type="protein sequence ID" value="KKL49145.1"/>
    <property type="molecule type" value="Genomic_DNA"/>
</dbReference>
<proteinExistence type="predicted"/>
<comment type="caution">
    <text evidence="1">The sequence shown here is derived from an EMBL/GenBank/DDBJ whole genome shotgun (WGS) entry which is preliminary data.</text>
</comment>
<evidence type="ECO:0000313" key="1">
    <source>
        <dbReference type="EMBL" id="KKL49145.1"/>
    </source>
</evidence>
<sequence length="75" mass="8158">VLDCDRFRELAGDLLDESSDPTAGAHDFWLTRNGHGAGFWDGDWPEPAAICLTKASKQFGAVDILVGDNGTLYFN</sequence>
<reference evidence="1" key="1">
    <citation type="journal article" date="2015" name="Nature">
        <title>Complex archaea that bridge the gap between prokaryotes and eukaryotes.</title>
        <authorList>
            <person name="Spang A."/>
            <person name="Saw J.H."/>
            <person name="Jorgensen S.L."/>
            <person name="Zaremba-Niedzwiedzka K."/>
            <person name="Martijn J."/>
            <person name="Lind A.E."/>
            <person name="van Eijk R."/>
            <person name="Schleper C."/>
            <person name="Guy L."/>
            <person name="Ettema T.J."/>
        </authorList>
    </citation>
    <scope>NUCLEOTIDE SEQUENCE</scope>
</reference>
<dbReference type="AlphaFoldDB" id="A0A0F9EVZ4"/>
<gene>
    <name evidence="1" type="ORF">LCGC14_2318420</name>
</gene>
<organism evidence="1">
    <name type="scientific">marine sediment metagenome</name>
    <dbReference type="NCBI Taxonomy" id="412755"/>
    <lineage>
        <taxon>unclassified sequences</taxon>
        <taxon>metagenomes</taxon>
        <taxon>ecological metagenomes</taxon>
    </lineage>
</organism>
<accession>A0A0F9EVZ4</accession>
<protein>
    <submittedName>
        <fullName evidence="1">Uncharacterized protein</fullName>
    </submittedName>
</protein>
<feature type="non-terminal residue" evidence="1">
    <location>
        <position position="1"/>
    </location>
</feature>
<name>A0A0F9EVZ4_9ZZZZ</name>